<accession>A0A8C4QFL2</accession>
<dbReference type="GO" id="GO:0008080">
    <property type="term" value="F:N-acetyltransferase activity"/>
    <property type="evidence" value="ECO:0007669"/>
    <property type="project" value="InterPro"/>
</dbReference>
<dbReference type="OMA" id="ECEIMLA"/>
<evidence type="ECO:0000313" key="6">
    <source>
        <dbReference type="Proteomes" id="UP000694388"/>
    </source>
</evidence>
<dbReference type="PANTHER" id="PTHR13256">
    <property type="entry name" value="N-ACETYLTRANSFERASE 9"/>
    <property type="match status" value="1"/>
</dbReference>
<keyword evidence="2" id="KW-0808">Transferase</keyword>
<dbReference type="Pfam" id="PF13302">
    <property type="entry name" value="Acetyltransf_3"/>
    <property type="match status" value="1"/>
</dbReference>
<dbReference type="SUPFAM" id="SSF55729">
    <property type="entry name" value="Acyl-CoA N-acyltransferases (Nat)"/>
    <property type="match status" value="1"/>
</dbReference>
<dbReference type="InterPro" id="IPR000182">
    <property type="entry name" value="GNAT_dom"/>
</dbReference>
<dbReference type="Ensembl" id="ENSEBUT00000014828.1">
    <property type="protein sequence ID" value="ENSEBUP00000014252.1"/>
    <property type="gene ID" value="ENSEBUG00000008984.1"/>
</dbReference>
<dbReference type="Gene3D" id="3.40.630.30">
    <property type="match status" value="1"/>
</dbReference>
<sequence>MDSSGGQRSQPILMKLDRYHGWMQDLDLLRLTASEPLSLTEEYKLQQAWCDDEDKLDDPSLAEIEVMIAEAGNRGRGFGKEATAIMMHFGMRTLGIKTFQAKIGVGNHPSLYMFRNFAFEEVARSEVFQEVILQRTVTSEWQSWLQTTLGSITEESYTESQARRTARVML</sequence>
<comment type="similarity">
    <text evidence="1">Belongs to the acetyltransferase family. GNAT subfamily.</text>
</comment>
<reference evidence="5" key="1">
    <citation type="submission" date="2025-08" db="UniProtKB">
        <authorList>
            <consortium name="Ensembl"/>
        </authorList>
    </citation>
    <scope>IDENTIFICATION</scope>
</reference>
<organism evidence="5 6">
    <name type="scientific">Eptatretus burgeri</name>
    <name type="common">Inshore hagfish</name>
    <dbReference type="NCBI Taxonomy" id="7764"/>
    <lineage>
        <taxon>Eukaryota</taxon>
        <taxon>Metazoa</taxon>
        <taxon>Chordata</taxon>
        <taxon>Craniata</taxon>
        <taxon>Vertebrata</taxon>
        <taxon>Cyclostomata</taxon>
        <taxon>Myxini</taxon>
        <taxon>Myxiniformes</taxon>
        <taxon>Myxinidae</taxon>
        <taxon>Eptatretinae</taxon>
        <taxon>Eptatretus</taxon>
    </lineage>
</organism>
<evidence type="ECO:0000256" key="2">
    <source>
        <dbReference type="ARBA" id="ARBA00022679"/>
    </source>
</evidence>
<dbReference type="GeneTree" id="ENSGT00390000012745"/>
<keyword evidence="3" id="KW-0012">Acyltransferase</keyword>
<evidence type="ECO:0000259" key="4">
    <source>
        <dbReference type="Pfam" id="PF13302"/>
    </source>
</evidence>
<dbReference type="InterPro" id="IPR016181">
    <property type="entry name" value="Acyl_CoA_acyltransferase"/>
</dbReference>
<evidence type="ECO:0000256" key="3">
    <source>
        <dbReference type="ARBA" id="ARBA00023315"/>
    </source>
</evidence>
<name>A0A8C4QFL2_EPTBU</name>
<evidence type="ECO:0000256" key="1">
    <source>
        <dbReference type="ARBA" id="ARBA00009342"/>
    </source>
</evidence>
<feature type="domain" description="N-acetyltransferase" evidence="4">
    <location>
        <begin position="57"/>
        <end position="114"/>
    </location>
</feature>
<evidence type="ECO:0000313" key="5">
    <source>
        <dbReference type="Ensembl" id="ENSEBUP00000014252.1"/>
    </source>
</evidence>
<dbReference type="InterPro" id="IPR039135">
    <property type="entry name" value="NAT9-like"/>
</dbReference>
<dbReference type="AlphaFoldDB" id="A0A8C4QFL2"/>
<dbReference type="Proteomes" id="UP000694388">
    <property type="component" value="Unplaced"/>
</dbReference>
<proteinExistence type="inferred from homology"/>
<protein>
    <recommendedName>
        <fullName evidence="4">N-acetyltransferase domain-containing protein</fullName>
    </recommendedName>
</protein>
<keyword evidence="6" id="KW-1185">Reference proteome</keyword>
<dbReference type="PANTHER" id="PTHR13256:SF16">
    <property type="entry name" value="ALPHA_BETA-TUBULIN-N-ACETYLTRANSFERASE 9"/>
    <property type="match status" value="1"/>
</dbReference>
<reference evidence="5" key="2">
    <citation type="submission" date="2025-09" db="UniProtKB">
        <authorList>
            <consortium name="Ensembl"/>
        </authorList>
    </citation>
    <scope>IDENTIFICATION</scope>
</reference>